<evidence type="ECO:0000256" key="1">
    <source>
        <dbReference type="ARBA" id="ARBA00023125"/>
    </source>
</evidence>
<dbReference type="Proteomes" id="UP000012283">
    <property type="component" value="Unassembled WGS sequence"/>
</dbReference>
<dbReference type="InterPro" id="IPR019734">
    <property type="entry name" value="TPR_rpt"/>
</dbReference>
<dbReference type="PROSITE" id="PS50943">
    <property type="entry name" value="HTH_CROC1"/>
    <property type="match status" value="1"/>
</dbReference>
<gene>
    <name evidence="4" type="ORF">J416_01969</name>
</gene>
<dbReference type="PROSITE" id="PS50005">
    <property type="entry name" value="TPR"/>
    <property type="match status" value="1"/>
</dbReference>
<dbReference type="SUPFAM" id="SSF47413">
    <property type="entry name" value="lambda repressor-like DNA-binding domains"/>
    <property type="match status" value="1"/>
</dbReference>
<feature type="repeat" description="TPR" evidence="2">
    <location>
        <begin position="305"/>
        <end position="338"/>
    </location>
</feature>
<dbReference type="Gene3D" id="1.10.260.40">
    <property type="entry name" value="lambda repressor-like DNA-binding domains"/>
    <property type="match status" value="1"/>
</dbReference>
<sequence>MYEIGHIIRDYRKALGWSQKHLAGKVNCSHSQISKVEAGKHTPTQELLDQLAEALHVKELSTIYQTDEQLKQELSTWKDALDKMYLDQAESIAKRLEKMFPTSHSHYVNHLYSLYRFRHVLLMNDMEEANLKLVSMESLATLLVKEDSFQCLKWIGLYYLKTHEYLKAFHYLKRAIDLDNHFYENDPEINLLLAFLQYHMEMTHNSTDHARYAMRLYREDYNFIPTYFCFLVLSANDILRKNHENAEKALASLIYQFPNDPRLSMYKILFLRRLAIAQFQQNKVQPALQHLRDAIQLERRQEKRIISVYHVATIYFEMGKYEHALDYVESGLTIQKNQTYRYHLEMLKYNINGRASIDHIEKEIIPFYEKTGNYPARFDCYKFIGQSYHNKRNYKGAAVYFLKGIELVAEARERYRTKITTKHQT</sequence>
<evidence type="ECO:0000259" key="3">
    <source>
        <dbReference type="PROSITE" id="PS50943"/>
    </source>
</evidence>
<dbReference type="InterPro" id="IPR011990">
    <property type="entry name" value="TPR-like_helical_dom_sf"/>
</dbReference>
<dbReference type="SMART" id="SM00028">
    <property type="entry name" value="TPR"/>
    <property type="match status" value="5"/>
</dbReference>
<dbReference type="OrthoDB" id="2958902at2"/>
<keyword evidence="1" id="KW-0238">DNA-binding</keyword>
<dbReference type="Pfam" id="PF13181">
    <property type="entry name" value="TPR_8"/>
    <property type="match status" value="1"/>
</dbReference>
<dbReference type="AlphaFoldDB" id="N4WPR9"/>
<name>N4WPR9_9BACI</name>
<dbReference type="SUPFAM" id="SSF48452">
    <property type="entry name" value="TPR-like"/>
    <property type="match status" value="1"/>
</dbReference>
<dbReference type="InterPro" id="IPR001387">
    <property type="entry name" value="Cro/C1-type_HTH"/>
</dbReference>
<dbReference type="InterPro" id="IPR050807">
    <property type="entry name" value="TransReg_Diox_bact_type"/>
</dbReference>
<dbReference type="CDD" id="cd00093">
    <property type="entry name" value="HTH_XRE"/>
    <property type="match status" value="1"/>
</dbReference>
<dbReference type="Pfam" id="PF01381">
    <property type="entry name" value="HTH_3"/>
    <property type="match status" value="1"/>
</dbReference>
<proteinExistence type="predicted"/>
<evidence type="ECO:0000256" key="2">
    <source>
        <dbReference type="PROSITE-ProRule" id="PRU00339"/>
    </source>
</evidence>
<keyword evidence="5" id="KW-1185">Reference proteome</keyword>
<dbReference type="GO" id="GO:0005829">
    <property type="term" value="C:cytosol"/>
    <property type="evidence" value="ECO:0007669"/>
    <property type="project" value="TreeGrafter"/>
</dbReference>
<dbReference type="STRING" id="1308866.J416_01969"/>
<dbReference type="GO" id="GO:0003677">
    <property type="term" value="F:DNA binding"/>
    <property type="evidence" value="ECO:0007669"/>
    <property type="project" value="UniProtKB-KW"/>
</dbReference>
<accession>N4WPR9</accession>
<feature type="domain" description="HTH cro/C1-type" evidence="3">
    <location>
        <begin position="8"/>
        <end position="63"/>
    </location>
</feature>
<evidence type="ECO:0000313" key="5">
    <source>
        <dbReference type="Proteomes" id="UP000012283"/>
    </source>
</evidence>
<dbReference type="EMBL" id="APML01000006">
    <property type="protein sequence ID" value="ENH98092.1"/>
    <property type="molecule type" value="Genomic_DNA"/>
</dbReference>
<organism evidence="4 5">
    <name type="scientific">Gracilibacillus halophilus YIM-C55.5</name>
    <dbReference type="NCBI Taxonomy" id="1308866"/>
    <lineage>
        <taxon>Bacteria</taxon>
        <taxon>Bacillati</taxon>
        <taxon>Bacillota</taxon>
        <taxon>Bacilli</taxon>
        <taxon>Bacillales</taxon>
        <taxon>Bacillaceae</taxon>
        <taxon>Gracilibacillus</taxon>
    </lineage>
</organism>
<dbReference type="SMART" id="SM00530">
    <property type="entry name" value="HTH_XRE"/>
    <property type="match status" value="1"/>
</dbReference>
<dbReference type="InterPro" id="IPR010982">
    <property type="entry name" value="Lambda_DNA-bd_dom_sf"/>
</dbReference>
<reference evidence="4 5" key="1">
    <citation type="submission" date="2013-03" db="EMBL/GenBank/DDBJ databases">
        <title>Draft genome sequence of Gracibacillus halophilus YIM-C55.5, a moderately halophilic and thermophilic organism from the Xiaochaidamu salt lake.</title>
        <authorList>
            <person name="Sugumar T."/>
            <person name="Polireddy D.R."/>
            <person name="Antony A."/>
            <person name="Madhava Y.R."/>
            <person name="Sivakumar N."/>
        </authorList>
    </citation>
    <scope>NUCLEOTIDE SEQUENCE [LARGE SCALE GENOMIC DNA]</scope>
    <source>
        <strain evidence="4 5">YIM-C55.5</strain>
    </source>
</reference>
<keyword evidence="2" id="KW-0802">TPR repeat</keyword>
<dbReference type="PANTHER" id="PTHR46797">
    <property type="entry name" value="HTH-TYPE TRANSCRIPTIONAL REGULATOR"/>
    <property type="match status" value="1"/>
</dbReference>
<dbReference type="GO" id="GO:0003700">
    <property type="term" value="F:DNA-binding transcription factor activity"/>
    <property type="evidence" value="ECO:0007669"/>
    <property type="project" value="TreeGrafter"/>
</dbReference>
<evidence type="ECO:0000313" key="4">
    <source>
        <dbReference type="EMBL" id="ENH98092.1"/>
    </source>
</evidence>
<dbReference type="RefSeq" id="WP_003463579.1">
    <property type="nucleotide sequence ID" value="NZ_APML01000006.1"/>
</dbReference>
<dbReference type="PATRIC" id="fig|1308866.3.peg.399"/>
<dbReference type="eggNOG" id="COG0457">
    <property type="taxonomic scope" value="Bacteria"/>
</dbReference>
<dbReference type="PANTHER" id="PTHR46797:SF1">
    <property type="entry name" value="METHYLPHOSPHONATE SYNTHASE"/>
    <property type="match status" value="1"/>
</dbReference>
<dbReference type="Gene3D" id="1.25.40.10">
    <property type="entry name" value="Tetratricopeptide repeat domain"/>
    <property type="match status" value="1"/>
</dbReference>
<protein>
    <submittedName>
        <fullName evidence="4">Transcriptional activator</fullName>
    </submittedName>
</protein>
<comment type="caution">
    <text evidence="4">The sequence shown here is derived from an EMBL/GenBank/DDBJ whole genome shotgun (WGS) entry which is preliminary data.</text>
</comment>